<accession>A0ABS9DAW3</accession>
<dbReference type="Proteomes" id="UP001521137">
    <property type="component" value="Unassembled WGS sequence"/>
</dbReference>
<proteinExistence type="predicted"/>
<keyword evidence="2" id="KW-1185">Reference proteome</keyword>
<evidence type="ECO:0000313" key="1">
    <source>
        <dbReference type="EMBL" id="MCF2949986.1"/>
    </source>
</evidence>
<reference evidence="1 2" key="1">
    <citation type="submission" date="2022-01" db="EMBL/GenBank/DDBJ databases">
        <title>Paraglaciecola sp. G1-23.</title>
        <authorList>
            <person name="Jin M.S."/>
            <person name="Han D.M."/>
            <person name="Kim H.M."/>
            <person name="Jeon C.O."/>
        </authorList>
    </citation>
    <scope>NUCLEOTIDE SEQUENCE [LARGE SCALE GENOMIC DNA]</scope>
    <source>
        <strain evidence="1 2">G1-23</strain>
    </source>
</reference>
<dbReference type="InterPro" id="IPR009554">
    <property type="entry name" value="Phageshock_PspB"/>
</dbReference>
<dbReference type="Pfam" id="PF06667">
    <property type="entry name" value="PspB"/>
    <property type="match status" value="1"/>
</dbReference>
<protein>
    <submittedName>
        <fullName evidence="1">Phage shock protein B</fullName>
    </submittedName>
</protein>
<organism evidence="1 2">
    <name type="scientific">Paraglaciecola algarum</name>
    <dbReference type="NCBI Taxonomy" id="3050085"/>
    <lineage>
        <taxon>Bacteria</taxon>
        <taxon>Pseudomonadati</taxon>
        <taxon>Pseudomonadota</taxon>
        <taxon>Gammaproteobacteria</taxon>
        <taxon>Alteromonadales</taxon>
        <taxon>Alteromonadaceae</taxon>
        <taxon>Paraglaciecola</taxon>
    </lineage>
</organism>
<name>A0ABS9DAW3_9ALTE</name>
<evidence type="ECO:0000313" key="2">
    <source>
        <dbReference type="Proteomes" id="UP001521137"/>
    </source>
</evidence>
<dbReference type="EMBL" id="JAKGAS010000013">
    <property type="protein sequence ID" value="MCF2949986.1"/>
    <property type="molecule type" value="Genomic_DNA"/>
</dbReference>
<dbReference type="RefSeq" id="WP_235314088.1">
    <property type="nucleotide sequence ID" value="NZ_JAKGAS010000013.1"/>
</dbReference>
<sequence>MNMTAIAIVAIACWAVVELVNGPKNRKKSKSSQEPDQATLDLQQQVEAMRERIETLEKIVTDEKYDLHRQFDDLKKDKVA</sequence>
<comment type="caution">
    <text evidence="1">The sequence shown here is derived from an EMBL/GenBank/DDBJ whole genome shotgun (WGS) entry which is preliminary data.</text>
</comment>
<gene>
    <name evidence="1" type="ORF">L0668_17845</name>
</gene>